<reference evidence="3" key="2">
    <citation type="journal article" date="2021" name="PeerJ">
        <title>Extensive microbial diversity within the chicken gut microbiome revealed by metagenomics and culture.</title>
        <authorList>
            <person name="Gilroy R."/>
            <person name="Ravi A."/>
            <person name="Getino M."/>
            <person name="Pursley I."/>
            <person name="Horton D.L."/>
            <person name="Alikhan N.F."/>
            <person name="Baker D."/>
            <person name="Gharbi K."/>
            <person name="Hall N."/>
            <person name="Watson M."/>
            <person name="Adriaenssens E.M."/>
            <person name="Foster-Nyarko E."/>
            <person name="Jarju S."/>
            <person name="Secka A."/>
            <person name="Antonio M."/>
            <person name="Oren A."/>
            <person name="Chaudhuri R.R."/>
            <person name="La Ragione R."/>
            <person name="Hildebrand F."/>
            <person name="Pallen M.J."/>
        </authorList>
    </citation>
    <scope>NUCLEOTIDE SEQUENCE</scope>
    <source>
        <strain evidence="3">ChiGjej3B3-7149</strain>
    </source>
</reference>
<organism evidence="3 4">
    <name type="scientific">Candidatus Scatomorpha intestinigallinarum</name>
    <dbReference type="NCBI Taxonomy" id="2840923"/>
    <lineage>
        <taxon>Bacteria</taxon>
        <taxon>Bacillati</taxon>
        <taxon>Bacillota</taxon>
        <taxon>Clostridia</taxon>
        <taxon>Eubacteriales</taxon>
        <taxon>Candidatus Scatomorpha</taxon>
    </lineage>
</organism>
<evidence type="ECO:0000313" key="4">
    <source>
        <dbReference type="Proteomes" id="UP000824238"/>
    </source>
</evidence>
<sequence>MKNECSYVRDVLPLYFENMVSEDTAAFVEEHLKTCPGCFSELEAMRAETKTEKQDGVTARALDGEALSSMKGIRRKLRRKAYQTAAIIAAIFIVFCVLLYYFPVYRVLEVGHVKFGDYYTGEEIAMALYIGSAPDRRQAQSVLRLADEAFNDVRHTRAENEEKYGLLARYATNTDSYGDMAYNEHTLELWSAHLNENEGWLWVYYSSQTFDHDGSIVCGSSRVPSLWRVEKNAAGEWTVTQIREHP</sequence>
<keyword evidence="1" id="KW-0812">Transmembrane</keyword>
<dbReference type="Proteomes" id="UP000824238">
    <property type="component" value="Unassembled WGS sequence"/>
</dbReference>
<dbReference type="AlphaFoldDB" id="A0A9D1DMW4"/>
<feature type="transmembrane region" description="Helical" evidence="1">
    <location>
        <begin position="81"/>
        <end position="102"/>
    </location>
</feature>
<evidence type="ECO:0000256" key="1">
    <source>
        <dbReference type="SAM" id="Phobius"/>
    </source>
</evidence>
<evidence type="ECO:0000259" key="2">
    <source>
        <dbReference type="Pfam" id="PF13490"/>
    </source>
</evidence>
<keyword evidence="1" id="KW-0472">Membrane</keyword>
<dbReference type="EMBL" id="DVHH01000224">
    <property type="protein sequence ID" value="HIR55766.1"/>
    <property type="molecule type" value="Genomic_DNA"/>
</dbReference>
<evidence type="ECO:0000313" key="3">
    <source>
        <dbReference type="EMBL" id="HIR55766.1"/>
    </source>
</evidence>
<comment type="caution">
    <text evidence="3">The sequence shown here is derived from an EMBL/GenBank/DDBJ whole genome shotgun (WGS) entry which is preliminary data.</text>
</comment>
<keyword evidence="1" id="KW-1133">Transmembrane helix</keyword>
<protein>
    <submittedName>
        <fullName evidence="3">Zf-HC2 domain-containing protein</fullName>
    </submittedName>
</protein>
<feature type="domain" description="Putative zinc-finger" evidence="2">
    <location>
        <begin position="8"/>
        <end position="38"/>
    </location>
</feature>
<proteinExistence type="predicted"/>
<reference evidence="3" key="1">
    <citation type="submission" date="2020-10" db="EMBL/GenBank/DDBJ databases">
        <authorList>
            <person name="Gilroy R."/>
        </authorList>
    </citation>
    <scope>NUCLEOTIDE SEQUENCE</scope>
    <source>
        <strain evidence="3">ChiGjej3B3-7149</strain>
    </source>
</reference>
<dbReference type="Pfam" id="PF13490">
    <property type="entry name" value="zf-HC2"/>
    <property type="match status" value="1"/>
</dbReference>
<gene>
    <name evidence="3" type="ORF">IAD36_09265</name>
</gene>
<name>A0A9D1DMW4_9FIRM</name>
<accession>A0A9D1DMW4</accession>
<dbReference type="InterPro" id="IPR027383">
    <property type="entry name" value="Znf_put"/>
</dbReference>